<comment type="caution">
    <text evidence="1">The sequence shown here is derived from an EMBL/GenBank/DDBJ whole genome shotgun (WGS) entry which is preliminary data.</text>
</comment>
<evidence type="ECO:0008006" key="3">
    <source>
        <dbReference type="Google" id="ProtNLM"/>
    </source>
</evidence>
<evidence type="ECO:0000313" key="2">
    <source>
        <dbReference type="Proteomes" id="UP001347796"/>
    </source>
</evidence>
<proteinExistence type="predicted"/>
<sequence length="183" mass="20874">MKKAATYARTRPGGLNLGLDRLNMNIWWQGYSGLKFKDLEQKLAFLLTIESTPPDILVIHCGGNDLGTLNVADFRRKIRTTFQFIINRFPNTFIVWSQILPRKFLVDAKALSKQRSRLNNFAAKRILELGGAYIRYPDIKFGISHLFQSDNIHLSDIGNSIFINTLQGALEHFYLANGNVYPL</sequence>
<keyword evidence="2" id="KW-1185">Reference proteome</keyword>
<dbReference type="Proteomes" id="UP001347796">
    <property type="component" value="Unassembled WGS sequence"/>
</dbReference>
<accession>A0AAN8IYX6</accession>
<reference evidence="1 2" key="1">
    <citation type="submission" date="2024-01" db="EMBL/GenBank/DDBJ databases">
        <title>The genome of the rayed Mediterranean limpet Patella caerulea (Linnaeus, 1758).</title>
        <authorList>
            <person name="Anh-Thu Weber A."/>
            <person name="Halstead-Nussloch G."/>
        </authorList>
    </citation>
    <scope>NUCLEOTIDE SEQUENCE [LARGE SCALE GENOMIC DNA]</scope>
    <source>
        <strain evidence="1">AATW-2023a</strain>
        <tissue evidence="1">Whole specimen</tissue>
    </source>
</reference>
<dbReference type="AlphaFoldDB" id="A0AAN8IYX6"/>
<organism evidence="1 2">
    <name type="scientific">Patella caerulea</name>
    <name type="common">Rayed Mediterranean limpet</name>
    <dbReference type="NCBI Taxonomy" id="87958"/>
    <lineage>
        <taxon>Eukaryota</taxon>
        <taxon>Metazoa</taxon>
        <taxon>Spiralia</taxon>
        <taxon>Lophotrochozoa</taxon>
        <taxon>Mollusca</taxon>
        <taxon>Gastropoda</taxon>
        <taxon>Patellogastropoda</taxon>
        <taxon>Patelloidea</taxon>
        <taxon>Patellidae</taxon>
        <taxon>Patella</taxon>
    </lineage>
</organism>
<protein>
    <recommendedName>
        <fullName evidence="3">SGNH hydrolase-type esterase domain-containing protein</fullName>
    </recommendedName>
</protein>
<dbReference type="Gene3D" id="3.40.50.1110">
    <property type="entry name" value="SGNH hydrolase"/>
    <property type="match status" value="1"/>
</dbReference>
<dbReference type="CDD" id="cd00229">
    <property type="entry name" value="SGNH_hydrolase"/>
    <property type="match status" value="1"/>
</dbReference>
<dbReference type="InterPro" id="IPR036514">
    <property type="entry name" value="SGNH_hydro_sf"/>
</dbReference>
<dbReference type="EMBL" id="JAZGQO010000016">
    <property type="protein sequence ID" value="KAK6168497.1"/>
    <property type="molecule type" value="Genomic_DNA"/>
</dbReference>
<name>A0AAN8IYX6_PATCE</name>
<evidence type="ECO:0000313" key="1">
    <source>
        <dbReference type="EMBL" id="KAK6168497.1"/>
    </source>
</evidence>
<dbReference type="SUPFAM" id="SSF52266">
    <property type="entry name" value="SGNH hydrolase"/>
    <property type="match status" value="1"/>
</dbReference>
<gene>
    <name evidence="1" type="ORF">SNE40_021017</name>
</gene>